<feature type="transmembrane region" description="Helical" evidence="7">
    <location>
        <begin position="12"/>
        <end position="30"/>
    </location>
</feature>
<dbReference type="OrthoDB" id="9808524at2"/>
<dbReference type="Proteomes" id="UP000029995">
    <property type="component" value="Unassembled WGS sequence"/>
</dbReference>
<dbReference type="InterPro" id="IPR051907">
    <property type="entry name" value="DoxX-like_oxidoreductase"/>
</dbReference>
<sequence>MADLSDQLDHTWAPRVLSILRIATALFFLQHGLAKLFGFPHVAYFDGLQLFSLIGLAGVLEIVGGVLLLIGLFTRPVAFLLSGEMAVAYFMAHAPQGFFPILNQGELAALYSFVFLYFAAAGGGAWSLDAVRNPRLAMA</sequence>
<evidence type="ECO:0000256" key="6">
    <source>
        <dbReference type="ARBA" id="ARBA00023136"/>
    </source>
</evidence>
<feature type="transmembrane region" description="Helical" evidence="7">
    <location>
        <begin position="77"/>
        <end position="96"/>
    </location>
</feature>
<keyword evidence="5 7" id="KW-1133">Transmembrane helix</keyword>
<dbReference type="RefSeq" id="WP_034832569.1">
    <property type="nucleotide sequence ID" value="NZ_JANX01000034.1"/>
</dbReference>
<feature type="transmembrane region" description="Helical" evidence="7">
    <location>
        <begin position="50"/>
        <end position="70"/>
    </location>
</feature>
<accession>A0A0A0D9F8</accession>
<dbReference type="GO" id="GO:0005886">
    <property type="term" value="C:plasma membrane"/>
    <property type="evidence" value="ECO:0007669"/>
    <property type="project" value="UniProtKB-SubCell"/>
</dbReference>
<organism evidence="8 9">
    <name type="scientific">Inquilinus limosus MP06</name>
    <dbReference type="NCBI Taxonomy" id="1398085"/>
    <lineage>
        <taxon>Bacteria</taxon>
        <taxon>Pseudomonadati</taxon>
        <taxon>Pseudomonadota</taxon>
        <taxon>Alphaproteobacteria</taxon>
        <taxon>Rhodospirillales</taxon>
        <taxon>Rhodospirillaceae</taxon>
        <taxon>Inquilinus</taxon>
    </lineage>
</organism>
<evidence type="ECO:0000256" key="7">
    <source>
        <dbReference type="SAM" id="Phobius"/>
    </source>
</evidence>
<evidence type="ECO:0000313" key="8">
    <source>
        <dbReference type="EMBL" id="KGM35336.1"/>
    </source>
</evidence>
<comment type="similarity">
    <text evidence="2">Belongs to the DoxX family.</text>
</comment>
<dbReference type="EMBL" id="JANX01000034">
    <property type="protein sequence ID" value="KGM35336.1"/>
    <property type="molecule type" value="Genomic_DNA"/>
</dbReference>
<proteinExistence type="inferred from homology"/>
<evidence type="ECO:0000256" key="1">
    <source>
        <dbReference type="ARBA" id="ARBA00004651"/>
    </source>
</evidence>
<dbReference type="PANTHER" id="PTHR33452">
    <property type="entry name" value="OXIDOREDUCTASE CATD-RELATED"/>
    <property type="match status" value="1"/>
</dbReference>
<keyword evidence="4 7" id="KW-0812">Transmembrane</keyword>
<dbReference type="AlphaFoldDB" id="A0A0A0D9F8"/>
<comment type="subcellular location">
    <subcellularLocation>
        <location evidence="1">Cell membrane</location>
        <topology evidence="1">Multi-pass membrane protein</topology>
    </subcellularLocation>
</comment>
<feature type="transmembrane region" description="Helical" evidence="7">
    <location>
        <begin position="108"/>
        <end position="128"/>
    </location>
</feature>
<evidence type="ECO:0008006" key="10">
    <source>
        <dbReference type="Google" id="ProtNLM"/>
    </source>
</evidence>
<reference evidence="8 9" key="1">
    <citation type="submission" date="2014-01" db="EMBL/GenBank/DDBJ databases">
        <title>Genome sequence determination for a cystic fibrosis isolate, Inquilinus limosus.</title>
        <authorList>
            <person name="Pino M."/>
            <person name="Di Conza J."/>
            <person name="Gutkind G."/>
        </authorList>
    </citation>
    <scope>NUCLEOTIDE SEQUENCE [LARGE SCALE GENOMIC DNA]</scope>
    <source>
        <strain evidence="8 9">MP06</strain>
    </source>
</reference>
<keyword evidence="3" id="KW-1003">Cell membrane</keyword>
<keyword evidence="6 7" id="KW-0472">Membrane</keyword>
<protein>
    <recommendedName>
        <fullName evidence="10">DoxX family protein</fullName>
    </recommendedName>
</protein>
<gene>
    <name evidence="8" type="ORF">P409_05110</name>
</gene>
<evidence type="ECO:0000256" key="2">
    <source>
        <dbReference type="ARBA" id="ARBA00006679"/>
    </source>
</evidence>
<dbReference type="InterPro" id="IPR032808">
    <property type="entry name" value="DoxX"/>
</dbReference>
<name>A0A0A0D9F8_9PROT</name>
<evidence type="ECO:0000256" key="3">
    <source>
        <dbReference type="ARBA" id="ARBA00022475"/>
    </source>
</evidence>
<dbReference type="Pfam" id="PF07681">
    <property type="entry name" value="DoxX"/>
    <property type="match status" value="1"/>
</dbReference>
<comment type="caution">
    <text evidence="8">The sequence shown here is derived from an EMBL/GenBank/DDBJ whole genome shotgun (WGS) entry which is preliminary data.</text>
</comment>
<evidence type="ECO:0000256" key="5">
    <source>
        <dbReference type="ARBA" id="ARBA00022989"/>
    </source>
</evidence>
<evidence type="ECO:0000313" key="9">
    <source>
        <dbReference type="Proteomes" id="UP000029995"/>
    </source>
</evidence>
<dbReference type="PANTHER" id="PTHR33452:SF4">
    <property type="entry name" value="BLL4328 PROTEIN"/>
    <property type="match status" value="1"/>
</dbReference>
<evidence type="ECO:0000256" key="4">
    <source>
        <dbReference type="ARBA" id="ARBA00022692"/>
    </source>
</evidence>